<evidence type="ECO:0000259" key="12">
    <source>
        <dbReference type="PROSITE" id="PS50880"/>
    </source>
</evidence>
<gene>
    <name evidence="14" type="ORF">ADFLV_1252</name>
    <name evidence="15" type="ORF">ADFLV_1854</name>
</gene>
<evidence type="ECO:0000256" key="10">
    <source>
        <dbReference type="ARBA" id="ARBA00032235"/>
    </source>
</evidence>
<dbReference type="AlphaFoldDB" id="A0AAE7E6Z7"/>
<dbReference type="InterPro" id="IPR003601">
    <property type="entry name" value="Topo_IA_2"/>
</dbReference>
<feature type="domain" description="Toprim" evidence="12">
    <location>
        <begin position="1"/>
        <end position="137"/>
    </location>
</feature>
<dbReference type="InterPro" id="IPR006171">
    <property type="entry name" value="TOPRIM_dom"/>
</dbReference>
<dbReference type="GO" id="GO:0003917">
    <property type="term" value="F:DNA topoisomerase type I (single strand cut, ATP-independent) activity"/>
    <property type="evidence" value="ECO:0007669"/>
    <property type="project" value="UniProtKB-EC"/>
</dbReference>
<dbReference type="InterPro" id="IPR013824">
    <property type="entry name" value="Topo_IA_cen_sub1"/>
</dbReference>
<dbReference type="Pfam" id="PF01131">
    <property type="entry name" value="Topoisom_bac"/>
    <property type="match status" value="1"/>
</dbReference>
<dbReference type="NCBIfam" id="TIGR01056">
    <property type="entry name" value="topB"/>
    <property type="match status" value="1"/>
</dbReference>
<dbReference type="Gene3D" id="3.40.50.140">
    <property type="match status" value="1"/>
</dbReference>
<evidence type="ECO:0000256" key="7">
    <source>
        <dbReference type="ARBA" id="ARBA00023235"/>
    </source>
</evidence>
<proteinExistence type="inferred from homology"/>
<keyword evidence="6" id="KW-0238">DNA-binding</keyword>
<dbReference type="InterPro" id="IPR000380">
    <property type="entry name" value="Topo_IA"/>
</dbReference>
<dbReference type="InterPro" id="IPR013825">
    <property type="entry name" value="Topo_IA_cen_sub2"/>
</dbReference>
<evidence type="ECO:0000256" key="6">
    <source>
        <dbReference type="ARBA" id="ARBA00023125"/>
    </source>
</evidence>
<evidence type="ECO:0000256" key="1">
    <source>
        <dbReference type="ARBA" id="ARBA00000213"/>
    </source>
</evidence>
<dbReference type="EMBL" id="CP053835">
    <property type="protein sequence ID" value="QKF77284.1"/>
    <property type="molecule type" value="Genomic_DNA"/>
</dbReference>
<dbReference type="InterPro" id="IPR023405">
    <property type="entry name" value="Topo_IA_core_domain"/>
</dbReference>
<dbReference type="SMART" id="SM00493">
    <property type="entry name" value="TOPRIM"/>
    <property type="match status" value="1"/>
</dbReference>
<dbReference type="SMART" id="SM00437">
    <property type="entry name" value="TOP1Ac"/>
    <property type="match status" value="1"/>
</dbReference>
<dbReference type="KEGG" id="adz:ADFLV_1252"/>
<dbReference type="PRINTS" id="PR00417">
    <property type="entry name" value="PRTPISMRASEI"/>
</dbReference>
<evidence type="ECO:0000256" key="8">
    <source>
        <dbReference type="ARBA" id="ARBA00030003"/>
    </source>
</evidence>
<evidence type="ECO:0000256" key="3">
    <source>
        <dbReference type="ARBA" id="ARBA00012891"/>
    </source>
</evidence>
<evidence type="ECO:0000256" key="11">
    <source>
        <dbReference type="ARBA" id="ARBA00032877"/>
    </source>
</evidence>
<dbReference type="Gene3D" id="1.10.460.10">
    <property type="entry name" value="Topoisomerase I, domain 2"/>
    <property type="match status" value="1"/>
</dbReference>
<protein>
    <recommendedName>
        <fullName evidence="3">DNA topoisomerase</fullName>
        <ecNumber evidence="3">5.6.2.1</ecNumber>
    </recommendedName>
    <alternativeName>
        <fullName evidence="11">Omega-protein</fullName>
    </alternativeName>
    <alternativeName>
        <fullName evidence="10">Relaxing enzyme</fullName>
    </alternativeName>
    <alternativeName>
        <fullName evidence="8">Swivelase</fullName>
    </alternativeName>
    <alternativeName>
        <fullName evidence="9">Untwisting enzyme</fullName>
    </alternativeName>
</protein>
<dbReference type="Proteomes" id="UP000503313">
    <property type="component" value="Chromosome"/>
</dbReference>
<dbReference type="NCBIfam" id="NF005829">
    <property type="entry name" value="PRK07726.1"/>
    <property type="match status" value="1"/>
</dbReference>
<dbReference type="InterPro" id="IPR013497">
    <property type="entry name" value="Topo_IA_cen"/>
</dbReference>
<reference evidence="15 16" key="1">
    <citation type="submission" date="2020-05" db="EMBL/GenBank/DDBJ databases">
        <title>Complete genome sequencing of Campylobacter and Arcobacter type strains.</title>
        <authorList>
            <person name="Miller W.G."/>
            <person name="Yee E."/>
        </authorList>
    </citation>
    <scope>NUCLEOTIDE SEQUENCE [LARGE SCALE GENOMIC DNA]</scope>
    <source>
        <strain evidence="15 16">LMG 25694</strain>
    </source>
</reference>
<keyword evidence="4" id="KW-0479">Metal-binding</keyword>
<dbReference type="PANTHER" id="PTHR11390:SF21">
    <property type="entry name" value="DNA TOPOISOMERASE 3-ALPHA"/>
    <property type="match status" value="1"/>
</dbReference>
<dbReference type="SMART" id="SM00436">
    <property type="entry name" value="TOP1Bc"/>
    <property type="match status" value="1"/>
</dbReference>
<dbReference type="GO" id="GO:0043597">
    <property type="term" value="C:cytoplasmic replication fork"/>
    <property type="evidence" value="ECO:0007669"/>
    <property type="project" value="TreeGrafter"/>
</dbReference>
<dbReference type="GO" id="GO:0003677">
    <property type="term" value="F:DNA binding"/>
    <property type="evidence" value="ECO:0007669"/>
    <property type="project" value="UniProtKB-KW"/>
</dbReference>
<comment type="catalytic activity">
    <reaction evidence="1">
        <text>ATP-independent breakage of single-stranded DNA, followed by passage and rejoining.</text>
        <dbReference type="EC" id="5.6.2.1"/>
    </reaction>
</comment>
<dbReference type="InterPro" id="IPR013826">
    <property type="entry name" value="Topo_IA_cen_sub3"/>
</dbReference>
<evidence type="ECO:0000256" key="2">
    <source>
        <dbReference type="ARBA" id="ARBA00009446"/>
    </source>
</evidence>
<keyword evidence="7" id="KW-0413">Isomerase</keyword>
<evidence type="ECO:0000313" key="15">
    <source>
        <dbReference type="EMBL" id="QKF77872.1"/>
    </source>
</evidence>
<dbReference type="RefSeq" id="WP_129011281.1">
    <property type="nucleotide sequence ID" value="NZ_CP053835.1"/>
</dbReference>
<dbReference type="SUPFAM" id="SSF56712">
    <property type="entry name" value="Prokaryotic type I DNA topoisomerase"/>
    <property type="match status" value="1"/>
</dbReference>
<dbReference type="GO" id="GO:0006265">
    <property type="term" value="P:DNA topological change"/>
    <property type="evidence" value="ECO:0007669"/>
    <property type="project" value="InterPro"/>
</dbReference>
<dbReference type="GO" id="GO:0006281">
    <property type="term" value="P:DNA repair"/>
    <property type="evidence" value="ECO:0007669"/>
    <property type="project" value="TreeGrafter"/>
</dbReference>
<organism evidence="15 16">
    <name type="scientific">Arcobacter defluvii</name>
    <dbReference type="NCBI Taxonomy" id="873191"/>
    <lineage>
        <taxon>Bacteria</taxon>
        <taxon>Pseudomonadati</taxon>
        <taxon>Campylobacterota</taxon>
        <taxon>Epsilonproteobacteria</taxon>
        <taxon>Campylobacterales</taxon>
        <taxon>Arcobacteraceae</taxon>
        <taxon>Arcobacter</taxon>
    </lineage>
</organism>
<dbReference type="InterPro" id="IPR034144">
    <property type="entry name" value="TOPRIM_TopoIII"/>
</dbReference>
<dbReference type="Gene3D" id="1.10.290.10">
    <property type="entry name" value="Topoisomerase I, domain 4"/>
    <property type="match status" value="1"/>
</dbReference>
<keyword evidence="16" id="KW-1185">Reference proteome</keyword>
<dbReference type="CDD" id="cd00186">
    <property type="entry name" value="TOP1Ac"/>
    <property type="match status" value="1"/>
</dbReference>
<dbReference type="InterPro" id="IPR005738">
    <property type="entry name" value="TopoIII"/>
</dbReference>
<dbReference type="CDD" id="cd03362">
    <property type="entry name" value="TOPRIM_TopoIA_TopoIII"/>
    <property type="match status" value="1"/>
</dbReference>
<evidence type="ECO:0000313" key="16">
    <source>
        <dbReference type="Proteomes" id="UP000503313"/>
    </source>
</evidence>
<evidence type="ECO:0000256" key="4">
    <source>
        <dbReference type="ARBA" id="ARBA00022723"/>
    </source>
</evidence>
<evidence type="ECO:0000313" key="14">
    <source>
        <dbReference type="EMBL" id="QKF77284.1"/>
    </source>
</evidence>
<evidence type="ECO:0000256" key="5">
    <source>
        <dbReference type="ARBA" id="ARBA00023029"/>
    </source>
</evidence>
<dbReference type="PROSITE" id="PS52039">
    <property type="entry name" value="TOPO_IA_2"/>
    <property type="match status" value="1"/>
</dbReference>
<dbReference type="Gene3D" id="2.70.20.10">
    <property type="entry name" value="Topoisomerase I, domain 3"/>
    <property type="match status" value="1"/>
</dbReference>
<accession>A0AAE7E6Z7</accession>
<comment type="similarity">
    <text evidence="2">Belongs to the type IA topoisomerase family.</text>
</comment>
<dbReference type="PROSITE" id="PS50880">
    <property type="entry name" value="TOPRIM"/>
    <property type="match status" value="1"/>
</dbReference>
<keyword evidence="5" id="KW-0799">Topoisomerase</keyword>
<dbReference type="PANTHER" id="PTHR11390">
    <property type="entry name" value="PROKARYOTIC DNA TOPOISOMERASE"/>
    <property type="match status" value="1"/>
</dbReference>
<dbReference type="InterPro" id="IPR003602">
    <property type="entry name" value="Topo_IA_DNA-bd_dom"/>
</dbReference>
<dbReference type="Pfam" id="PF01751">
    <property type="entry name" value="Toprim"/>
    <property type="match status" value="1"/>
</dbReference>
<feature type="domain" description="Topo IA-type catalytic" evidence="13">
    <location>
        <begin position="154"/>
        <end position="605"/>
    </location>
</feature>
<evidence type="ECO:0000259" key="13">
    <source>
        <dbReference type="PROSITE" id="PS52039"/>
    </source>
</evidence>
<evidence type="ECO:0000256" key="9">
    <source>
        <dbReference type="ARBA" id="ARBA00031985"/>
    </source>
</evidence>
<dbReference type="GO" id="GO:0006310">
    <property type="term" value="P:DNA recombination"/>
    <property type="evidence" value="ECO:0007669"/>
    <property type="project" value="TreeGrafter"/>
</dbReference>
<dbReference type="EC" id="5.6.2.1" evidence="3"/>
<name>A0AAE7E6Z7_9BACT</name>
<sequence>MKLFIAEKPELAKAITTGLNGTVQREDGYFKVGDNLVTWAYGHILGLAMPEDYDEKFRSWNLNDLPLQIDTNNFKYLPLDNSKKQLKLIVDLINSKDIKTIVNAGDNDEEGQILVDEILAYADNKKPVERVLISDLTEKGVKKALQDIKSNDDFKGLSDSGFSRSQADWLVGINFTRAYSKLAQLQGYQGVLSVGRVQTPILGLIVARDKEHESHQSSFYYSIKGTFNTNNILFNANLKLDEKITTEDEANKILNDCKGSLGTVLKAINEPKRTNPPLPYNLLDLQAECSKKFSYKPDKTLEITQSLREKHKLITYNRSDCSYLPENLFEEAPATLESIKANLLDFKDFIDHADSSIKSLAWNTANTTAHHGIIPTDKRVKIEDLSKDELNVYTLIARKFVAQFYEAKEYIHTQIEISVKDNIFTTSAKRTTKQGFEVLFKGEIEDEENEELENNTNLENISPNAPVNCEDITVSKEKTKPKPYYTVSSLLKDLTSVAKYIKNPEIKKLLIEKDKDKKGENGGIGTPATRSAHIKNLFDKGYIVEDKKAIKSTTTGRKLIELSPATLSSPDMTALWYEQQKDIQNGTLSKEEFLNNVEIYINDEINRIKNSNKFESLANENSIKCPTCETGVLRRLKSNKDSKFFWGCSNYQDGCKTSFSDDKGKPLIIKPSGHKYKCPDCKDGDLIKRKTIKDKKTSYWWGCSNYSKGCKYTTFDDKGKPKKK</sequence>
<dbReference type="KEGG" id="adz:ADFLV_1854"/>
<dbReference type="GO" id="GO:0046872">
    <property type="term" value="F:metal ion binding"/>
    <property type="evidence" value="ECO:0007669"/>
    <property type="project" value="UniProtKB-KW"/>
</dbReference>
<dbReference type="EMBL" id="CP053835">
    <property type="protein sequence ID" value="QKF77872.1"/>
    <property type="molecule type" value="Genomic_DNA"/>
</dbReference>